<dbReference type="Proteomes" id="UP001280121">
    <property type="component" value="Unassembled WGS sequence"/>
</dbReference>
<dbReference type="AlphaFoldDB" id="A0AAD9XFQ8"/>
<gene>
    <name evidence="2" type="ORF">Ddye_005137</name>
</gene>
<accession>A0AAD9XFQ8</accession>
<evidence type="ECO:0000313" key="3">
    <source>
        <dbReference type="Proteomes" id="UP001280121"/>
    </source>
</evidence>
<feature type="region of interest" description="Disordered" evidence="1">
    <location>
        <begin position="53"/>
        <end position="83"/>
    </location>
</feature>
<proteinExistence type="predicted"/>
<protein>
    <submittedName>
        <fullName evidence="2">Uncharacterized protein</fullName>
    </submittedName>
</protein>
<name>A0AAD9XFQ8_9ROSI</name>
<comment type="caution">
    <text evidence="2">The sequence shown here is derived from an EMBL/GenBank/DDBJ whole genome shotgun (WGS) entry which is preliminary data.</text>
</comment>
<reference evidence="2" key="1">
    <citation type="journal article" date="2023" name="Plant J.">
        <title>Genome sequences and population genomics provide insights into the demographic history, inbreeding, and mutation load of two 'living fossil' tree species of Dipteronia.</title>
        <authorList>
            <person name="Feng Y."/>
            <person name="Comes H.P."/>
            <person name="Chen J."/>
            <person name="Zhu S."/>
            <person name="Lu R."/>
            <person name="Zhang X."/>
            <person name="Li P."/>
            <person name="Qiu J."/>
            <person name="Olsen K.M."/>
            <person name="Qiu Y."/>
        </authorList>
    </citation>
    <scope>NUCLEOTIDE SEQUENCE</scope>
    <source>
        <strain evidence="2">KIB01</strain>
    </source>
</reference>
<sequence>MMEIERSRLPSKSPIRIEPIAKKLQEYMLSSVTLFNHYRRIDDLVSSGRCLVSSGRSSPTVNHPSSPTTISHSNPTATAKRDTFPFSRRIQTMERERDELVRERNGFKVWCKSGFLDVLEVKGRE</sequence>
<organism evidence="2 3">
    <name type="scientific">Dipteronia dyeriana</name>
    <dbReference type="NCBI Taxonomy" id="168575"/>
    <lineage>
        <taxon>Eukaryota</taxon>
        <taxon>Viridiplantae</taxon>
        <taxon>Streptophyta</taxon>
        <taxon>Embryophyta</taxon>
        <taxon>Tracheophyta</taxon>
        <taxon>Spermatophyta</taxon>
        <taxon>Magnoliopsida</taxon>
        <taxon>eudicotyledons</taxon>
        <taxon>Gunneridae</taxon>
        <taxon>Pentapetalae</taxon>
        <taxon>rosids</taxon>
        <taxon>malvids</taxon>
        <taxon>Sapindales</taxon>
        <taxon>Sapindaceae</taxon>
        <taxon>Hippocastanoideae</taxon>
        <taxon>Acereae</taxon>
        <taxon>Dipteronia</taxon>
    </lineage>
</organism>
<dbReference type="EMBL" id="JANJYI010000002">
    <property type="protein sequence ID" value="KAK2658604.1"/>
    <property type="molecule type" value="Genomic_DNA"/>
</dbReference>
<feature type="compositionally biased region" description="Polar residues" evidence="1">
    <location>
        <begin position="54"/>
        <end position="77"/>
    </location>
</feature>
<evidence type="ECO:0000256" key="1">
    <source>
        <dbReference type="SAM" id="MobiDB-lite"/>
    </source>
</evidence>
<evidence type="ECO:0000313" key="2">
    <source>
        <dbReference type="EMBL" id="KAK2658604.1"/>
    </source>
</evidence>
<keyword evidence="3" id="KW-1185">Reference proteome</keyword>